<evidence type="ECO:0000313" key="7">
    <source>
        <dbReference type="EMBL" id="KPA42164.1"/>
    </source>
</evidence>
<name>A0A0N0DF70_FUSLA</name>
<dbReference type="GO" id="GO:0005576">
    <property type="term" value="C:extracellular region"/>
    <property type="evidence" value="ECO:0007669"/>
    <property type="project" value="TreeGrafter"/>
</dbReference>
<dbReference type="Proteomes" id="UP000037904">
    <property type="component" value="Unassembled WGS sequence"/>
</dbReference>
<dbReference type="InterPro" id="IPR001002">
    <property type="entry name" value="Chitin-bd_1"/>
</dbReference>
<dbReference type="PANTHER" id="PTHR11177:SF337">
    <property type="entry name" value="CHITINASE"/>
    <property type="match status" value="1"/>
</dbReference>
<comment type="caution">
    <text evidence="7">The sequence shown here is derived from an EMBL/GenBank/DDBJ whole genome shotgun (WGS) entry which is preliminary data.</text>
</comment>
<dbReference type="GO" id="GO:0006032">
    <property type="term" value="P:chitin catabolic process"/>
    <property type="evidence" value="ECO:0007669"/>
    <property type="project" value="TreeGrafter"/>
</dbReference>
<dbReference type="Pfam" id="PF00704">
    <property type="entry name" value="Glyco_hydro_18"/>
    <property type="match status" value="1"/>
</dbReference>
<keyword evidence="2 3" id="KW-0147">Chitin-binding</keyword>
<comment type="caution">
    <text evidence="3">Lacks conserved residue(s) required for the propagation of feature annotation.</text>
</comment>
<evidence type="ECO:0000256" key="4">
    <source>
        <dbReference type="SAM" id="SignalP"/>
    </source>
</evidence>
<feature type="disulfide bond" evidence="3">
    <location>
        <begin position="315"/>
        <end position="327"/>
    </location>
</feature>
<sequence>MRLTLLMSLGAATVVNAAKSRNILYYDQWHTTDTPPPFLTAEVTHVMMSFGNSSYFADLPAPEYEPFQPLQQVRKLFDHDVKICLAIGGWGDNAGFNKSVQTDQAIESFAQKINATLDRVGFDCVDMDWEYPGGNGQDYKQTNACENAKQIKQFPKLLQEIKHSIGNKELSIAVPGLTRDMMAFVPETTPSIVKAVDFINVMSYDLMNRRDHHTKHHVSVQGATSAIDNYISLGFPASKLVLGIPFYAKWFTTKKGHTCSEPTGCPTELLEDPDDGSDTAKSGSITFEALNFAEPPAELTISPNNICGAGTSFKCAEGSCCADSGWCGTTPAHCDAGCQLPYGKCDGVDISRSFRMALENGHTDEKEGAQWYWDSQTQIFWSWDTPELIQKKILTLAKTRGIKSVMAWSLAQDSHDWSRLKAMQNGFKAVNG</sequence>
<dbReference type="PANTHER" id="PTHR11177">
    <property type="entry name" value="CHITINASE"/>
    <property type="match status" value="1"/>
</dbReference>
<keyword evidence="3" id="KW-1015">Disulfide bond</keyword>
<dbReference type="PROSITE" id="PS50941">
    <property type="entry name" value="CHIT_BIND_I_2"/>
    <property type="match status" value="1"/>
</dbReference>
<dbReference type="GO" id="GO:0005975">
    <property type="term" value="P:carbohydrate metabolic process"/>
    <property type="evidence" value="ECO:0007669"/>
    <property type="project" value="InterPro"/>
</dbReference>
<dbReference type="InterPro" id="IPR017853">
    <property type="entry name" value="GH"/>
</dbReference>
<dbReference type="InterPro" id="IPR011583">
    <property type="entry name" value="Chitinase_II/V-like_cat"/>
</dbReference>
<dbReference type="GO" id="GO:0008843">
    <property type="term" value="F:endochitinase activity"/>
    <property type="evidence" value="ECO:0007669"/>
    <property type="project" value="UniProtKB-EC"/>
</dbReference>
<dbReference type="Gene3D" id="3.30.60.10">
    <property type="entry name" value="Endochitinase-like"/>
    <property type="match status" value="1"/>
</dbReference>
<dbReference type="EC" id="3.2.1.14" evidence="1"/>
<dbReference type="SMART" id="SM00636">
    <property type="entry name" value="Glyco_18"/>
    <property type="match status" value="1"/>
</dbReference>
<feature type="domain" description="Chitin-binding type-1" evidence="5">
    <location>
        <begin position="304"/>
        <end position="347"/>
    </location>
</feature>
<dbReference type="SUPFAM" id="SSF51445">
    <property type="entry name" value="(Trans)glycosidases"/>
    <property type="match status" value="1"/>
</dbReference>
<protein>
    <recommendedName>
        <fullName evidence="1">chitinase</fullName>
        <ecNumber evidence="1">3.2.1.14</ecNumber>
    </recommendedName>
</protein>
<dbReference type="Gene3D" id="3.20.20.80">
    <property type="entry name" value="Glycosidases"/>
    <property type="match status" value="1"/>
</dbReference>
<feature type="chain" id="PRO_5005846675" description="chitinase" evidence="4">
    <location>
        <begin position="18"/>
        <end position="432"/>
    </location>
</feature>
<keyword evidence="8" id="KW-1185">Reference proteome</keyword>
<feature type="domain" description="GH18" evidence="6">
    <location>
        <begin position="20"/>
        <end position="430"/>
    </location>
</feature>
<proteinExistence type="predicted"/>
<evidence type="ECO:0000256" key="2">
    <source>
        <dbReference type="ARBA" id="ARBA00022669"/>
    </source>
</evidence>
<dbReference type="PROSITE" id="PS51910">
    <property type="entry name" value="GH18_2"/>
    <property type="match status" value="1"/>
</dbReference>
<evidence type="ECO:0000256" key="1">
    <source>
        <dbReference type="ARBA" id="ARBA00012729"/>
    </source>
</evidence>
<dbReference type="SUPFAM" id="SSF57016">
    <property type="entry name" value="Plant lectins/antimicrobial peptides"/>
    <property type="match status" value="1"/>
</dbReference>
<dbReference type="InterPro" id="IPR036861">
    <property type="entry name" value="Endochitinase-like_sf"/>
</dbReference>
<feature type="signal peptide" evidence="4">
    <location>
        <begin position="1"/>
        <end position="17"/>
    </location>
</feature>
<evidence type="ECO:0000259" key="5">
    <source>
        <dbReference type="PROSITE" id="PS50941"/>
    </source>
</evidence>
<evidence type="ECO:0000256" key="3">
    <source>
        <dbReference type="PROSITE-ProRule" id="PRU00261"/>
    </source>
</evidence>
<evidence type="ECO:0000259" key="6">
    <source>
        <dbReference type="PROSITE" id="PS51910"/>
    </source>
</evidence>
<dbReference type="GO" id="GO:0008061">
    <property type="term" value="F:chitin binding"/>
    <property type="evidence" value="ECO:0007669"/>
    <property type="project" value="UniProtKB-UniRule"/>
</dbReference>
<feature type="disulfide bond" evidence="3">
    <location>
        <begin position="320"/>
        <end position="334"/>
    </location>
</feature>
<reference evidence="7 8" key="1">
    <citation type="submission" date="2015-04" db="EMBL/GenBank/DDBJ databases">
        <title>The draft genome sequence of Fusarium langsethiae, a T-2/HT-2 mycotoxin producer.</title>
        <authorList>
            <person name="Lysoe E."/>
            <person name="Divon H.H."/>
            <person name="Terzi V."/>
            <person name="Orru L."/>
            <person name="Lamontanara A."/>
            <person name="Kolseth A.-K."/>
            <person name="Frandsen R.J."/>
            <person name="Nielsen K."/>
            <person name="Thrane U."/>
        </authorList>
    </citation>
    <scope>NUCLEOTIDE SEQUENCE [LARGE SCALE GENOMIC DNA]</scope>
    <source>
        <strain evidence="7 8">Fl201059</strain>
    </source>
</reference>
<dbReference type="AlphaFoldDB" id="A0A0N0DF70"/>
<gene>
    <name evidence="7" type="ORF">FLAG1_04979</name>
</gene>
<dbReference type="InterPro" id="IPR001223">
    <property type="entry name" value="Glyco_hydro18_cat"/>
</dbReference>
<organism evidence="7 8">
    <name type="scientific">Fusarium langsethiae</name>
    <dbReference type="NCBI Taxonomy" id="179993"/>
    <lineage>
        <taxon>Eukaryota</taxon>
        <taxon>Fungi</taxon>
        <taxon>Dikarya</taxon>
        <taxon>Ascomycota</taxon>
        <taxon>Pezizomycotina</taxon>
        <taxon>Sordariomycetes</taxon>
        <taxon>Hypocreomycetidae</taxon>
        <taxon>Hypocreales</taxon>
        <taxon>Nectriaceae</taxon>
        <taxon>Fusarium</taxon>
    </lineage>
</organism>
<dbReference type="Pfam" id="PF00187">
    <property type="entry name" value="Chitin_bind_1"/>
    <property type="match status" value="1"/>
</dbReference>
<dbReference type="InterPro" id="IPR050314">
    <property type="entry name" value="Glycosyl_Hydrlase_18"/>
</dbReference>
<evidence type="ECO:0000313" key="8">
    <source>
        <dbReference type="Proteomes" id="UP000037904"/>
    </source>
</evidence>
<dbReference type="EMBL" id="JXCE01000074">
    <property type="protein sequence ID" value="KPA42164.1"/>
    <property type="molecule type" value="Genomic_DNA"/>
</dbReference>
<accession>A0A0N0DF70</accession>
<keyword evidence="4" id="KW-0732">Signal</keyword>